<proteinExistence type="inferred from homology"/>
<dbReference type="InterPro" id="IPR036390">
    <property type="entry name" value="WH_DNA-bd_sf"/>
</dbReference>
<dbReference type="GO" id="GO:0006367">
    <property type="term" value="P:transcription initiation at RNA polymerase II promoter"/>
    <property type="evidence" value="ECO:0007669"/>
    <property type="project" value="InterPro"/>
</dbReference>
<dbReference type="Proteomes" id="UP000030752">
    <property type="component" value="Unassembled WGS sequence"/>
</dbReference>
<accession>W2RLJ1</accession>
<evidence type="ECO:0000256" key="1">
    <source>
        <dbReference type="ARBA" id="ARBA00004123"/>
    </source>
</evidence>
<dbReference type="SUPFAM" id="SSF50916">
    <property type="entry name" value="Rap30/74 interaction domains"/>
    <property type="match status" value="1"/>
</dbReference>
<keyword evidence="5" id="KW-0238">DNA-binding</keyword>
<dbReference type="VEuPathDB" id="FungiDB:HMPREF1541_08877"/>
<dbReference type="GO" id="GO:0003677">
    <property type="term" value="F:DNA binding"/>
    <property type="evidence" value="ECO:0007669"/>
    <property type="project" value="UniProtKB-KW"/>
</dbReference>
<dbReference type="eggNOG" id="KOG2905">
    <property type="taxonomic scope" value="Eukaryota"/>
</dbReference>
<dbReference type="FunCoup" id="W2RLJ1">
    <property type="interactions" value="475"/>
</dbReference>
<organism evidence="13 14">
    <name type="scientific">Cyphellophora europaea (strain CBS 101466)</name>
    <name type="common">Phialophora europaea</name>
    <dbReference type="NCBI Taxonomy" id="1220924"/>
    <lineage>
        <taxon>Eukaryota</taxon>
        <taxon>Fungi</taxon>
        <taxon>Dikarya</taxon>
        <taxon>Ascomycota</taxon>
        <taxon>Pezizomycotina</taxon>
        <taxon>Eurotiomycetes</taxon>
        <taxon>Chaetothyriomycetidae</taxon>
        <taxon>Chaetothyriales</taxon>
        <taxon>Cyphellophoraceae</taxon>
        <taxon>Cyphellophora</taxon>
    </lineage>
</organism>
<name>W2RLJ1_CYPE1</name>
<evidence type="ECO:0000256" key="4">
    <source>
        <dbReference type="ARBA" id="ARBA00023015"/>
    </source>
</evidence>
<evidence type="ECO:0000256" key="8">
    <source>
        <dbReference type="ARBA" id="ARBA00081473"/>
    </source>
</evidence>
<dbReference type="InterPro" id="IPR011039">
    <property type="entry name" value="TFIIF_interaction"/>
</dbReference>
<evidence type="ECO:0000259" key="12">
    <source>
        <dbReference type="Pfam" id="PF17683"/>
    </source>
</evidence>
<evidence type="ECO:0000256" key="10">
    <source>
        <dbReference type="SAM" id="MobiDB-lite"/>
    </source>
</evidence>
<dbReference type="InParanoid" id="W2RLJ1"/>
<dbReference type="InterPro" id="IPR040450">
    <property type="entry name" value="TFIIF_beta_HTH"/>
</dbReference>
<evidence type="ECO:0000259" key="11">
    <source>
        <dbReference type="Pfam" id="PF02270"/>
    </source>
</evidence>
<comment type="subcellular location">
    <subcellularLocation>
        <location evidence="1">Nucleus</location>
    </subcellularLocation>
</comment>
<dbReference type="CDD" id="cd07980">
    <property type="entry name" value="TFIIF_beta"/>
    <property type="match status" value="1"/>
</dbReference>
<evidence type="ECO:0000256" key="9">
    <source>
        <dbReference type="ARBA" id="ARBA00081863"/>
    </source>
</evidence>
<evidence type="ECO:0000256" key="2">
    <source>
        <dbReference type="ARBA" id="ARBA00009543"/>
    </source>
</evidence>
<dbReference type="InterPro" id="IPR003196">
    <property type="entry name" value="TFIIF_beta"/>
</dbReference>
<feature type="region of interest" description="Disordered" evidence="10">
    <location>
        <begin position="148"/>
        <end position="191"/>
    </location>
</feature>
<evidence type="ECO:0000256" key="5">
    <source>
        <dbReference type="ARBA" id="ARBA00023125"/>
    </source>
</evidence>
<keyword evidence="6" id="KW-0804">Transcription</keyword>
<gene>
    <name evidence="13" type="ORF">HMPREF1541_08877</name>
</gene>
<dbReference type="HOGENOM" id="CLU_047858_0_2_1"/>
<dbReference type="PANTHER" id="PTHR10445:SF0">
    <property type="entry name" value="GENERAL TRANSCRIPTION FACTOR IIF SUBUNIT 2"/>
    <property type="match status" value="1"/>
</dbReference>
<dbReference type="InterPro" id="IPR036388">
    <property type="entry name" value="WH-like_DNA-bd_sf"/>
</dbReference>
<dbReference type="InterPro" id="IPR040504">
    <property type="entry name" value="TFIIF_beta_N"/>
</dbReference>
<feature type="domain" description="TFIIF beta subunit N-terminal" evidence="12">
    <location>
        <begin position="54"/>
        <end position="210"/>
    </location>
</feature>
<dbReference type="GO" id="GO:0005674">
    <property type="term" value="C:transcription factor TFIIF complex"/>
    <property type="evidence" value="ECO:0007669"/>
    <property type="project" value="InterPro"/>
</dbReference>
<comment type="similarity">
    <text evidence="2">Belongs to the TFIIF beta subunit family.</text>
</comment>
<dbReference type="AlphaFoldDB" id="W2RLJ1"/>
<dbReference type="FunFam" id="1.10.10.10:FF:000035">
    <property type="entry name" value="General transcription factor IIF subunit 2"/>
    <property type="match status" value="1"/>
</dbReference>
<dbReference type="Gene3D" id="1.10.10.10">
    <property type="entry name" value="Winged helix-like DNA-binding domain superfamily/Winged helix DNA-binding domain"/>
    <property type="match status" value="1"/>
</dbReference>
<dbReference type="EMBL" id="KB822725">
    <property type="protein sequence ID" value="ETN36599.1"/>
    <property type="molecule type" value="Genomic_DNA"/>
</dbReference>
<dbReference type="GeneID" id="19976216"/>
<dbReference type="OrthoDB" id="26094at2759"/>
<evidence type="ECO:0000313" key="14">
    <source>
        <dbReference type="Proteomes" id="UP000030752"/>
    </source>
</evidence>
<dbReference type="Pfam" id="PF17683">
    <property type="entry name" value="TFIIF_beta_N"/>
    <property type="match status" value="1"/>
</dbReference>
<dbReference type="RefSeq" id="XP_008721417.1">
    <property type="nucleotide sequence ID" value="XM_008723195.1"/>
</dbReference>
<evidence type="ECO:0000256" key="6">
    <source>
        <dbReference type="ARBA" id="ARBA00023163"/>
    </source>
</evidence>
<evidence type="ECO:0000313" key="13">
    <source>
        <dbReference type="EMBL" id="ETN36599.1"/>
    </source>
</evidence>
<reference evidence="13 14" key="1">
    <citation type="submission" date="2013-03" db="EMBL/GenBank/DDBJ databases">
        <title>The Genome Sequence of Phialophora europaea CBS 101466.</title>
        <authorList>
            <consortium name="The Broad Institute Genomics Platform"/>
            <person name="Cuomo C."/>
            <person name="de Hoog S."/>
            <person name="Gorbushina A."/>
            <person name="Walker B."/>
            <person name="Young S.K."/>
            <person name="Zeng Q."/>
            <person name="Gargeya S."/>
            <person name="Fitzgerald M."/>
            <person name="Haas B."/>
            <person name="Abouelleil A."/>
            <person name="Allen A.W."/>
            <person name="Alvarado L."/>
            <person name="Arachchi H.M."/>
            <person name="Berlin A.M."/>
            <person name="Chapman S.B."/>
            <person name="Gainer-Dewar J."/>
            <person name="Goldberg J."/>
            <person name="Griggs A."/>
            <person name="Gujja S."/>
            <person name="Hansen M."/>
            <person name="Howarth C."/>
            <person name="Imamovic A."/>
            <person name="Ireland A."/>
            <person name="Larimer J."/>
            <person name="McCowan C."/>
            <person name="Murphy C."/>
            <person name="Pearson M."/>
            <person name="Poon T.W."/>
            <person name="Priest M."/>
            <person name="Roberts A."/>
            <person name="Saif S."/>
            <person name="Shea T."/>
            <person name="Sisk P."/>
            <person name="Sykes S."/>
            <person name="Wortman J."/>
            <person name="Nusbaum C."/>
            <person name="Birren B."/>
        </authorList>
    </citation>
    <scope>NUCLEOTIDE SEQUENCE [LARGE SCALE GENOMIC DNA]</scope>
    <source>
        <strain evidence="13 14">CBS 101466</strain>
    </source>
</reference>
<feature type="compositionally biased region" description="Basic and acidic residues" evidence="10">
    <location>
        <begin position="176"/>
        <end position="185"/>
    </location>
</feature>
<dbReference type="SUPFAM" id="SSF46785">
    <property type="entry name" value="Winged helix' DNA-binding domain"/>
    <property type="match status" value="1"/>
</dbReference>
<dbReference type="PANTHER" id="PTHR10445">
    <property type="entry name" value="GENERAL TRANSCRIPTION FACTOR IIF SUBUNIT 2"/>
    <property type="match status" value="1"/>
</dbReference>
<dbReference type="Pfam" id="PF02270">
    <property type="entry name" value="TFIIF_beta"/>
    <property type="match status" value="1"/>
</dbReference>
<evidence type="ECO:0000256" key="3">
    <source>
        <dbReference type="ARBA" id="ARBA00021453"/>
    </source>
</evidence>
<evidence type="ECO:0000256" key="7">
    <source>
        <dbReference type="ARBA" id="ARBA00023242"/>
    </source>
</evidence>
<feature type="region of interest" description="Disordered" evidence="10">
    <location>
        <begin position="338"/>
        <end position="381"/>
    </location>
</feature>
<sequence>MATATGTVIPQVKVEHADANIKDEAMDVDMPSPYVDEDEDGFEDAGDLDFSQAQQQMWLSHLPRSLWQALSKLEDDEEIDLGTIRVEGPENDPQRIILRLNPLPELEDQHKEFDLLPPPKEKVKSHRPGQALIFSEKDLPGYKSKSFVWDNDDDENAGQGRSKLYDDAKRKARNKERKESKEPQQYRRRAIPKKTAIAGVIAKEFDAVPVKNAEYAEVERRKMARLLSRQAPAEATQILSPEQDPTRRQNITSILQRQRDNRAAAAKRQAVKDNRTARMDKQDLVVLLLQKFRQHRIWGLRDLKVALQQPEQYLRETLQEIAHMHKQGDFNGKWELNEQYKENDDSLQNPESLEAPKMEDSEMDVSGMEDDDDEDEKFEDV</sequence>
<protein>
    <recommendedName>
        <fullName evidence="3">Transcription initiation factor IIF subunit beta</fullName>
    </recommendedName>
    <alternativeName>
        <fullName evidence="9">TFIIF medium subunit</fullName>
    </alternativeName>
    <alternativeName>
        <fullName evidence="8">TFIIF-beta</fullName>
    </alternativeName>
</protein>
<feature type="compositionally biased region" description="Acidic residues" evidence="10">
    <location>
        <begin position="361"/>
        <end position="381"/>
    </location>
</feature>
<feature type="domain" description="TFIIF beta subunit HTH" evidence="11">
    <location>
        <begin position="277"/>
        <end position="341"/>
    </location>
</feature>
<keyword evidence="14" id="KW-1185">Reference proteome</keyword>
<keyword evidence="4" id="KW-0805">Transcription regulation</keyword>
<dbReference type="STRING" id="1220924.W2RLJ1"/>
<keyword evidence="7" id="KW-0539">Nucleus</keyword>